<dbReference type="Proteomes" id="UP000016930">
    <property type="component" value="Unassembled WGS sequence"/>
</dbReference>
<accession>M2QWY8</accession>
<keyword evidence="2" id="KW-1185">Reference proteome</keyword>
<dbReference type="InterPro" id="IPR032675">
    <property type="entry name" value="LRR_dom_sf"/>
</dbReference>
<evidence type="ECO:0000313" key="2">
    <source>
        <dbReference type="Proteomes" id="UP000016930"/>
    </source>
</evidence>
<evidence type="ECO:0000313" key="1">
    <source>
        <dbReference type="EMBL" id="EMD31036.1"/>
    </source>
</evidence>
<proteinExistence type="predicted"/>
<dbReference type="HOGENOM" id="CLU_021164_3_2_1"/>
<protein>
    <submittedName>
        <fullName evidence="1">Uncharacterized protein</fullName>
    </submittedName>
</protein>
<reference evidence="1 2" key="1">
    <citation type="journal article" date="2012" name="Proc. Natl. Acad. Sci. U.S.A.">
        <title>Comparative genomics of Ceriporiopsis subvermispora and Phanerochaete chrysosporium provide insight into selective ligninolysis.</title>
        <authorList>
            <person name="Fernandez-Fueyo E."/>
            <person name="Ruiz-Duenas F.J."/>
            <person name="Ferreira P."/>
            <person name="Floudas D."/>
            <person name="Hibbett D.S."/>
            <person name="Canessa P."/>
            <person name="Larrondo L.F."/>
            <person name="James T.Y."/>
            <person name="Seelenfreund D."/>
            <person name="Lobos S."/>
            <person name="Polanco R."/>
            <person name="Tello M."/>
            <person name="Honda Y."/>
            <person name="Watanabe T."/>
            <person name="Watanabe T."/>
            <person name="Ryu J.S."/>
            <person name="Kubicek C.P."/>
            <person name="Schmoll M."/>
            <person name="Gaskell J."/>
            <person name="Hammel K.E."/>
            <person name="St John F.J."/>
            <person name="Vanden Wymelenberg A."/>
            <person name="Sabat G."/>
            <person name="Splinter BonDurant S."/>
            <person name="Syed K."/>
            <person name="Yadav J.S."/>
            <person name="Doddapaneni H."/>
            <person name="Subramanian V."/>
            <person name="Lavin J.L."/>
            <person name="Oguiza J.A."/>
            <person name="Perez G."/>
            <person name="Pisabarro A.G."/>
            <person name="Ramirez L."/>
            <person name="Santoyo F."/>
            <person name="Master E."/>
            <person name="Coutinho P.M."/>
            <person name="Henrissat B."/>
            <person name="Lombard V."/>
            <person name="Magnuson J.K."/>
            <person name="Kuees U."/>
            <person name="Hori C."/>
            <person name="Igarashi K."/>
            <person name="Samejima M."/>
            <person name="Held B.W."/>
            <person name="Barry K.W."/>
            <person name="LaButti K.M."/>
            <person name="Lapidus A."/>
            <person name="Lindquist E.A."/>
            <person name="Lucas S.M."/>
            <person name="Riley R."/>
            <person name="Salamov A.A."/>
            <person name="Hoffmeister D."/>
            <person name="Schwenk D."/>
            <person name="Hadar Y."/>
            <person name="Yarden O."/>
            <person name="de Vries R.P."/>
            <person name="Wiebenga A."/>
            <person name="Stenlid J."/>
            <person name="Eastwood D."/>
            <person name="Grigoriev I.V."/>
            <person name="Berka R.M."/>
            <person name="Blanchette R.A."/>
            <person name="Kersten P."/>
            <person name="Martinez A.T."/>
            <person name="Vicuna R."/>
            <person name="Cullen D."/>
        </authorList>
    </citation>
    <scope>NUCLEOTIDE SEQUENCE [LARGE SCALE GENOMIC DNA]</scope>
    <source>
        <strain evidence="1 2">B</strain>
    </source>
</reference>
<gene>
    <name evidence="1" type="ORF">CERSUDRAFT_78459</name>
</gene>
<sequence>MQTTTTPRMQYLHYDILREIFEQTRDLEGGRRTLAALAHVCKDFQDAALDVLWHKLDSLEPLLRHFTVIKKQETAEDVTGEEACDCDADDEYHLCETCNVVYGHDTLILEAPISSAEWSKFKTYARRVCHLLLCEKEQWIHPSIFVVVFEKARGEAVLPSLRNFEWVVDSGSNPGPVLFLPPELRSIEIYCDKDSHQKFFRWTCHSILRTIHSLCPKLRDITIDPQLNTSPEELSSFQNLRRLTFARSRKIDTYRSDLLGATASLGALETFDTWLPGGVGHETFPTGSDVVSYNALKTLSLFTESSWCAIASVLSVISSPRLLSLSIRLQHTCSGITSIADELLMGCHDCGLPMSMNLLAERWSNCLQILTLDLEMAHTAEAHIKTLPDFFALLYPLRQLTRLEVGLGDIVECINSVLGDSDVDMMAASWPKLQYLCIDKAHRWIAIMSIKSLVSYVYQSRHLKQLEFPVLLLGTPSDPSQTAAEVHTDPPYQFRYLHIHHLLPIPTSEVSFSCAAVQLCSAFPMLCIGTDTNKCGKKGAFRNCEWEKLSQAMQLHRNHNTVAM</sequence>
<dbReference type="SUPFAM" id="SSF52047">
    <property type="entry name" value="RNI-like"/>
    <property type="match status" value="1"/>
</dbReference>
<name>M2QWY8_CERS8</name>
<dbReference type="AlphaFoldDB" id="M2QWY8"/>
<organism evidence="1 2">
    <name type="scientific">Ceriporiopsis subvermispora (strain B)</name>
    <name type="common">White-rot fungus</name>
    <name type="synonym">Gelatoporia subvermispora</name>
    <dbReference type="NCBI Taxonomy" id="914234"/>
    <lineage>
        <taxon>Eukaryota</taxon>
        <taxon>Fungi</taxon>
        <taxon>Dikarya</taxon>
        <taxon>Basidiomycota</taxon>
        <taxon>Agaricomycotina</taxon>
        <taxon>Agaricomycetes</taxon>
        <taxon>Polyporales</taxon>
        <taxon>Gelatoporiaceae</taxon>
        <taxon>Gelatoporia</taxon>
    </lineage>
</organism>
<dbReference type="OrthoDB" id="3222238at2759"/>
<dbReference type="EMBL" id="KB445825">
    <property type="protein sequence ID" value="EMD31036.1"/>
    <property type="molecule type" value="Genomic_DNA"/>
</dbReference>
<dbReference type="Gene3D" id="3.80.10.10">
    <property type="entry name" value="Ribonuclease Inhibitor"/>
    <property type="match status" value="1"/>
</dbReference>